<protein>
    <recommendedName>
        <fullName evidence="6">Yip1 domain-containing protein</fullName>
    </recommendedName>
</protein>
<evidence type="ECO:0000256" key="4">
    <source>
        <dbReference type="ARBA" id="ARBA00023136"/>
    </source>
</evidence>
<dbReference type="AlphaFoldDB" id="A0A1F6VCJ5"/>
<proteinExistence type="predicted"/>
<dbReference type="InterPro" id="IPR006977">
    <property type="entry name" value="Yip1_dom"/>
</dbReference>
<evidence type="ECO:0000256" key="2">
    <source>
        <dbReference type="ARBA" id="ARBA00022692"/>
    </source>
</evidence>
<feature type="transmembrane region" description="Helical" evidence="5">
    <location>
        <begin position="70"/>
        <end position="95"/>
    </location>
</feature>
<dbReference type="EMBL" id="MFSP01000064">
    <property type="protein sequence ID" value="OGI67298.1"/>
    <property type="molecule type" value="Genomic_DNA"/>
</dbReference>
<reference evidence="7 8" key="1">
    <citation type="journal article" date="2016" name="Nat. Commun.">
        <title>Thousands of microbial genomes shed light on interconnected biogeochemical processes in an aquifer system.</title>
        <authorList>
            <person name="Anantharaman K."/>
            <person name="Brown C.T."/>
            <person name="Hug L.A."/>
            <person name="Sharon I."/>
            <person name="Castelle C.J."/>
            <person name="Probst A.J."/>
            <person name="Thomas B.C."/>
            <person name="Singh A."/>
            <person name="Wilkins M.J."/>
            <person name="Karaoz U."/>
            <person name="Brodie E.L."/>
            <person name="Williams K.H."/>
            <person name="Hubbard S.S."/>
            <person name="Banfield J.F."/>
        </authorList>
    </citation>
    <scope>NUCLEOTIDE SEQUENCE [LARGE SCALE GENOMIC DNA]</scope>
</reference>
<keyword evidence="3 5" id="KW-1133">Transmembrane helix</keyword>
<organism evidence="7 8">
    <name type="scientific">Candidatus Muproteobacteria bacterium RBG_16_60_9</name>
    <dbReference type="NCBI Taxonomy" id="1817755"/>
    <lineage>
        <taxon>Bacteria</taxon>
        <taxon>Pseudomonadati</taxon>
        <taxon>Pseudomonadota</taxon>
        <taxon>Candidatus Muproteobacteria</taxon>
    </lineage>
</organism>
<dbReference type="Pfam" id="PF04893">
    <property type="entry name" value="Yip1"/>
    <property type="match status" value="1"/>
</dbReference>
<evidence type="ECO:0000256" key="3">
    <source>
        <dbReference type="ARBA" id="ARBA00022989"/>
    </source>
</evidence>
<feature type="transmembrane region" description="Helical" evidence="5">
    <location>
        <begin position="134"/>
        <end position="153"/>
    </location>
</feature>
<gene>
    <name evidence="7" type="ORF">A2W18_11385</name>
</gene>
<sequence>MVLNHVWGLLSHPTNEWKAVRKERPSIFRSYWSHILILAAVPIVAGYYGTTRVGWQVIVRESHRLTPESALPIAIVSYATLLIAVFVVGMLIHWMERTYGGKADLDAAVALAGHTATPLFLIGVSLLYPLLWLNLLLGLPALAYAVYLLYTGVPAMIGISKERGFLFASAVLAVGLVMFIGVLAATVILWSAGVGPTLVTG</sequence>
<dbReference type="Proteomes" id="UP000179076">
    <property type="component" value="Unassembled WGS sequence"/>
</dbReference>
<feature type="transmembrane region" description="Helical" evidence="5">
    <location>
        <begin position="31"/>
        <end position="50"/>
    </location>
</feature>
<keyword evidence="2 5" id="KW-0812">Transmembrane</keyword>
<evidence type="ECO:0000313" key="7">
    <source>
        <dbReference type="EMBL" id="OGI67298.1"/>
    </source>
</evidence>
<evidence type="ECO:0000313" key="8">
    <source>
        <dbReference type="Proteomes" id="UP000179076"/>
    </source>
</evidence>
<feature type="domain" description="Yip1" evidence="6">
    <location>
        <begin position="7"/>
        <end position="180"/>
    </location>
</feature>
<dbReference type="GO" id="GO:0016020">
    <property type="term" value="C:membrane"/>
    <property type="evidence" value="ECO:0007669"/>
    <property type="project" value="UniProtKB-SubCell"/>
</dbReference>
<accession>A0A1F6VCJ5</accession>
<name>A0A1F6VCJ5_9PROT</name>
<comment type="caution">
    <text evidence="7">The sequence shown here is derived from an EMBL/GenBank/DDBJ whole genome shotgun (WGS) entry which is preliminary data.</text>
</comment>
<comment type="subcellular location">
    <subcellularLocation>
        <location evidence="1">Membrane</location>
        <topology evidence="1">Multi-pass membrane protein</topology>
    </subcellularLocation>
</comment>
<feature type="transmembrane region" description="Helical" evidence="5">
    <location>
        <begin position="165"/>
        <end position="192"/>
    </location>
</feature>
<evidence type="ECO:0000256" key="1">
    <source>
        <dbReference type="ARBA" id="ARBA00004141"/>
    </source>
</evidence>
<keyword evidence="4 5" id="KW-0472">Membrane</keyword>
<feature type="transmembrane region" description="Helical" evidence="5">
    <location>
        <begin position="107"/>
        <end position="128"/>
    </location>
</feature>
<evidence type="ECO:0000256" key="5">
    <source>
        <dbReference type="SAM" id="Phobius"/>
    </source>
</evidence>
<evidence type="ECO:0000259" key="6">
    <source>
        <dbReference type="Pfam" id="PF04893"/>
    </source>
</evidence>